<keyword evidence="1" id="KW-1133">Transmembrane helix</keyword>
<dbReference type="Proteomes" id="UP000233440">
    <property type="component" value="Unassembled WGS sequence"/>
</dbReference>
<accession>A0A2N3LDJ7</accession>
<evidence type="ECO:0000313" key="2">
    <source>
        <dbReference type="EMBL" id="PKR82633.1"/>
    </source>
</evidence>
<gene>
    <name evidence="2" type="ORF">CWO92_23280</name>
</gene>
<evidence type="ECO:0000313" key="3">
    <source>
        <dbReference type="Proteomes" id="UP000233440"/>
    </source>
</evidence>
<dbReference type="AlphaFoldDB" id="A0A2N3LDJ7"/>
<dbReference type="OrthoDB" id="2931006at2"/>
<name>A0A2N3LDJ7_9BACI</name>
<reference evidence="2 3" key="1">
    <citation type="submission" date="2017-11" db="EMBL/GenBank/DDBJ databases">
        <title>Bacillus camelliae sp. nov., isolated from pu'er tea.</title>
        <authorList>
            <person name="Niu L."/>
        </authorList>
    </citation>
    <scope>NUCLEOTIDE SEQUENCE [LARGE SCALE GENOMIC DNA]</scope>
    <source>
        <strain evidence="2 3">7578-1</strain>
    </source>
</reference>
<keyword evidence="1" id="KW-0472">Membrane</keyword>
<protein>
    <submittedName>
        <fullName evidence="2">Uncharacterized protein</fullName>
    </submittedName>
</protein>
<feature type="transmembrane region" description="Helical" evidence="1">
    <location>
        <begin position="12"/>
        <end position="30"/>
    </location>
</feature>
<sequence length="102" mass="11754">MEYLINLTYDPFICSLSVSLILTIGLACIWHKFRIQSYSYFSEGQTNIEISLESPLESANERIQNPIIKWILKYVRLKESAKDDSDHHLSVIQTTYIQTIGG</sequence>
<keyword evidence="1" id="KW-0812">Transmembrane</keyword>
<evidence type="ECO:0000256" key="1">
    <source>
        <dbReference type="SAM" id="Phobius"/>
    </source>
</evidence>
<organism evidence="2 3">
    <name type="scientific">Heyndrickxia camelliae</name>
    <dbReference type="NCBI Taxonomy" id="1707093"/>
    <lineage>
        <taxon>Bacteria</taxon>
        <taxon>Bacillati</taxon>
        <taxon>Bacillota</taxon>
        <taxon>Bacilli</taxon>
        <taxon>Bacillales</taxon>
        <taxon>Bacillaceae</taxon>
        <taxon>Heyndrickxia</taxon>
    </lineage>
</organism>
<dbReference type="EMBL" id="PIQO01000033">
    <property type="protein sequence ID" value="PKR82633.1"/>
    <property type="molecule type" value="Genomic_DNA"/>
</dbReference>
<keyword evidence="3" id="KW-1185">Reference proteome</keyword>
<proteinExistence type="predicted"/>
<comment type="caution">
    <text evidence="2">The sequence shown here is derived from an EMBL/GenBank/DDBJ whole genome shotgun (WGS) entry which is preliminary data.</text>
</comment>